<evidence type="ECO:0000313" key="4">
    <source>
        <dbReference type="EMBL" id="AIY65135.1"/>
    </source>
</evidence>
<dbReference type="SUPFAM" id="SSF55961">
    <property type="entry name" value="Bet v1-like"/>
    <property type="match status" value="1"/>
</dbReference>
<dbReference type="STRING" id="1348114.OM33_08175"/>
<evidence type="ECO:0000256" key="2">
    <source>
        <dbReference type="ARBA" id="ARBA00022649"/>
    </source>
</evidence>
<comment type="similarity">
    <text evidence="1">Belongs to the ribosome association toxin RatA family.</text>
</comment>
<dbReference type="eggNOG" id="COG2867">
    <property type="taxonomic scope" value="Bacteria"/>
</dbReference>
<keyword evidence="2" id="KW-1277">Toxin-antitoxin system</keyword>
<dbReference type="AlphaFoldDB" id="A0A0A7EES1"/>
<dbReference type="PANTHER" id="PTHR12901">
    <property type="entry name" value="SPERM PROTEIN HOMOLOG"/>
    <property type="match status" value="1"/>
</dbReference>
<reference evidence="4 5" key="1">
    <citation type="submission" date="2014-11" db="EMBL/GenBank/DDBJ databases">
        <title>Complete Genome Sequence of Pseudoalteromonas sp. Strain OCN003 Isolated from Kaneohe Bay, Oahu, Hawaii.</title>
        <authorList>
            <person name="Beurmann S."/>
            <person name="Videau P."/>
            <person name="Ushijima B."/>
            <person name="Smith A.M."/>
            <person name="Aeby G.S."/>
            <person name="Callahan S.M."/>
            <person name="Belcaid M."/>
        </authorList>
    </citation>
    <scope>NUCLEOTIDE SEQUENCE [LARGE SCALE GENOMIC DNA]</scope>
    <source>
        <strain evidence="4 5">OCN003</strain>
    </source>
</reference>
<sequence>MPQISRSALVMFSAQQMYDLVNDVSKYPEFLPNCSGAKIHNHTAHCMSASVEISKAGMRKWFSTENTLTDGQAIEMKLLDGPFKTLAGGWRFTPLDEKACKVSLELDFEFTNKLVELAFGKVFNEVANNMVKAFTQRAKQVYQ</sequence>
<feature type="domain" description="Coenzyme Q-binding protein COQ10 START" evidence="3">
    <location>
        <begin position="12"/>
        <end position="135"/>
    </location>
</feature>
<name>A0A0A7EES1_9GAMM</name>
<dbReference type="InterPro" id="IPR005031">
    <property type="entry name" value="COQ10_START"/>
</dbReference>
<dbReference type="PANTHER" id="PTHR12901:SF10">
    <property type="entry name" value="COENZYME Q-BINDING PROTEIN COQ10, MITOCHONDRIAL"/>
    <property type="match status" value="1"/>
</dbReference>
<gene>
    <name evidence="4" type="ORF">OM33_08175</name>
</gene>
<keyword evidence="5" id="KW-1185">Reference proteome</keyword>
<dbReference type="KEGG" id="pseo:OM33_08175"/>
<dbReference type="Pfam" id="PF03364">
    <property type="entry name" value="Polyketide_cyc"/>
    <property type="match status" value="1"/>
</dbReference>
<dbReference type="OrthoDB" id="9804759at2"/>
<dbReference type="GO" id="GO:0045333">
    <property type="term" value="P:cellular respiration"/>
    <property type="evidence" value="ECO:0007669"/>
    <property type="project" value="InterPro"/>
</dbReference>
<dbReference type="InterPro" id="IPR044996">
    <property type="entry name" value="COQ10-like"/>
</dbReference>
<accession>A0A0A7EES1</accession>
<proteinExistence type="inferred from homology"/>
<dbReference type="Gene3D" id="3.30.530.20">
    <property type="match status" value="1"/>
</dbReference>
<evidence type="ECO:0000259" key="3">
    <source>
        <dbReference type="Pfam" id="PF03364"/>
    </source>
</evidence>
<evidence type="ECO:0000313" key="5">
    <source>
        <dbReference type="Proteomes" id="UP000030341"/>
    </source>
</evidence>
<protein>
    <submittedName>
        <fullName evidence="4">Cyclase</fullName>
    </submittedName>
</protein>
<organism evidence="4 5">
    <name type="scientific">Pseudoalteromonas piratica</name>
    <dbReference type="NCBI Taxonomy" id="1348114"/>
    <lineage>
        <taxon>Bacteria</taxon>
        <taxon>Pseudomonadati</taxon>
        <taxon>Pseudomonadota</taxon>
        <taxon>Gammaproteobacteria</taxon>
        <taxon>Alteromonadales</taxon>
        <taxon>Pseudoalteromonadaceae</taxon>
        <taxon>Pseudoalteromonas</taxon>
    </lineage>
</organism>
<dbReference type="CDD" id="cd07813">
    <property type="entry name" value="COQ10p_like"/>
    <property type="match status" value="1"/>
</dbReference>
<dbReference type="InterPro" id="IPR023393">
    <property type="entry name" value="START-like_dom_sf"/>
</dbReference>
<dbReference type="EMBL" id="CP009888">
    <property type="protein sequence ID" value="AIY65135.1"/>
    <property type="molecule type" value="Genomic_DNA"/>
</dbReference>
<evidence type="ECO:0000256" key="1">
    <source>
        <dbReference type="ARBA" id="ARBA00008918"/>
    </source>
</evidence>
<dbReference type="GO" id="GO:0048039">
    <property type="term" value="F:ubiquinone binding"/>
    <property type="evidence" value="ECO:0007669"/>
    <property type="project" value="InterPro"/>
</dbReference>
<dbReference type="HOGENOM" id="CLU_079653_3_1_6"/>
<dbReference type="RefSeq" id="WP_038640737.1">
    <property type="nucleotide sequence ID" value="NZ_CP009888.1"/>
</dbReference>
<dbReference type="Proteomes" id="UP000030341">
    <property type="component" value="Chromosome 1"/>
</dbReference>